<evidence type="ECO:0000259" key="2">
    <source>
        <dbReference type="PROSITE" id="PS51385"/>
    </source>
</evidence>
<evidence type="ECO:0000313" key="4">
    <source>
        <dbReference type="Proteomes" id="UP000051861"/>
    </source>
</evidence>
<dbReference type="GO" id="GO:0000932">
    <property type="term" value="C:P-body"/>
    <property type="evidence" value="ECO:0007669"/>
    <property type="project" value="TreeGrafter"/>
</dbReference>
<dbReference type="GO" id="GO:0003729">
    <property type="term" value="F:mRNA binding"/>
    <property type="evidence" value="ECO:0007669"/>
    <property type="project" value="TreeGrafter"/>
</dbReference>
<dbReference type="Pfam" id="PF03853">
    <property type="entry name" value="YjeF_N"/>
    <property type="match status" value="1"/>
</dbReference>
<keyword evidence="1" id="KW-0479">Metal-binding</keyword>
<feature type="binding site" evidence="1">
    <location>
        <position position="58"/>
    </location>
    <ligand>
        <name>K(+)</name>
        <dbReference type="ChEBI" id="CHEBI:29103"/>
    </ligand>
</feature>
<sequence>MRSISVSQAQAFDRYAQEKLGIPSVILMENAGRSVAEEAMQMLRGKGSVAVVCGVGNNGGDGLVAARHLFNAGVKTSIYLIGKASSLKPDPKTNLNILKKMKQNIIQIRLAKDLKGVKKADLIIDAIFGIGLSSEVREPYAGIIEYLNRSKKPILCVDVPSGLDADSGKILGKTVKANRTVTFVAAKKGFSKLDGPRVCGKIVVRDIGIV</sequence>
<keyword evidence="1" id="KW-0520">NAD</keyword>
<dbReference type="PANTHER" id="PTHR13612:SF0">
    <property type="entry name" value="ENHANCER OF MRNA-DECAPPING PROTEIN 3"/>
    <property type="match status" value="1"/>
</dbReference>
<dbReference type="GO" id="GO:0046872">
    <property type="term" value="F:metal ion binding"/>
    <property type="evidence" value="ECO:0007669"/>
    <property type="project" value="UniProtKB-KW"/>
</dbReference>
<name>A0A0S7Y2X3_UNCSA</name>
<gene>
    <name evidence="1" type="primary">nnrE</name>
    <name evidence="3" type="ORF">AMJ44_06250</name>
</gene>
<keyword evidence="1" id="KW-0547">Nucleotide-binding</keyword>
<organism evidence="3 4">
    <name type="scientific">candidate division WOR-1 bacterium DG_54_3</name>
    <dbReference type="NCBI Taxonomy" id="1703775"/>
    <lineage>
        <taxon>Bacteria</taxon>
        <taxon>Bacillati</taxon>
        <taxon>Saganbacteria</taxon>
    </lineage>
</organism>
<dbReference type="GO" id="GO:0033962">
    <property type="term" value="P:P-body assembly"/>
    <property type="evidence" value="ECO:0007669"/>
    <property type="project" value="TreeGrafter"/>
</dbReference>
<reference evidence="3 4" key="1">
    <citation type="journal article" date="2015" name="Microbiome">
        <title>Genomic resolution of linkages in carbon, nitrogen, and sulfur cycling among widespread estuary sediment bacteria.</title>
        <authorList>
            <person name="Baker B.J."/>
            <person name="Lazar C.S."/>
            <person name="Teske A.P."/>
            <person name="Dick G.J."/>
        </authorList>
    </citation>
    <scope>NUCLEOTIDE SEQUENCE [LARGE SCALE GENOMIC DNA]</scope>
    <source>
        <strain evidence="3">DG_54_3</strain>
    </source>
</reference>
<dbReference type="HAMAP" id="MF_01966">
    <property type="entry name" value="NADHX_epimerase"/>
    <property type="match status" value="1"/>
</dbReference>
<comment type="catalytic activity">
    <reaction evidence="1">
        <text>(6R)-NADHX = (6S)-NADHX</text>
        <dbReference type="Rhea" id="RHEA:32215"/>
        <dbReference type="ChEBI" id="CHEBI:64074"/>
        <dbReference type="ChEBI" id="CHEBI:64075"/>
        <dbReference type="EC" id="5.1.99.6"/>
    </reaction>
</comment>
<comment type="cofactor">
    <cofactor evidence="1">
        <name>K(+)</name>
        <dbReference type="ChEBI" id="CHEBI:29103"/>
    </cofactor>
    <text evidence="1">Binds 1 potassium ion per subunit.</text>
</comment>
<dbReference type="PATRIC" id="fig|1703775.3.peg.2364"/>
<dbReference type="EC" id="5.1.99.6" evidence="1"/>
<dbReference type="EMBL" id="LIZX01000049">
    <property type="protein sequence ID" value="KPJ68601.1"/>
    <property type="molecule type" value="Genomic_DNA"/>
</dbReference>
<evidence type="ECO:0000313" key="3">
    <source>
        <dbReference type="EMBL" id="KPJ68601.1"/>
    </source>
</evidence>
<dbReference type="PANTHER" id="PTHR13612">
    <property type="entry name" value="ENHANCER OF MRNA-DECAPPING PROTEIN 3"/>
    <property type="match status" value="1"/>
</dbReference>
<dbReference type="PROSITE" id="PS51385">
    <property type="entry name" value="YJEF_N"/>
    <property type="match status" value="1"/>
</dbReference>
<accession>A0A0S7Y2X3</accession>
<feature type="binding site" evidence="1">
    <location>
        <begin position="57"/>
        <end position="61"/>
    </location>
    <ligand>
        <name>(6S)-NADPHX</name>
        <dbReference type="ChEBI" id="CHEBI:64076"/>
    </ligand>
</feature>
<keyword evidence="1" id="KW-0521">NADP</keyword>
<dbReference type="AlphaFoldDB" id="A0A0S7Y2X3"/>
<dbReference type="SUPFAM" id="SSF64153">
    <property type="entry name" value="YjeF N-terminal domain-like"/>
    <property type="match status" value="1"/>
</dbReference>
<feature type="binding site" evidence="1">
    <location>
        <position position="158"/>
    </location>
    <ligand>
        <name>(6S)-NADPHX</name>
        <dbReference type="ChEBI" id="CHEBI:64076"/>
    </ligand>
</feature>
<dbReference type="Gene3D" id="3.40.50.10260">
    <property type="entry name" value="YjeF N-terminal domain"/>
    <property type="match status" value="1"/>
</dbReference>
<dbReference type="GO" id="GO:0052856">
    <property type="term" value="F:NAD(P)HX epimerase activity"/>
    <property type="evidence" value="ECO:0007669"/>
    <property type="project" value="UniProtKB-UniRule"/>
</dbReference>
<feature type="binding site" evidence="1">
    <location>
        <position position="125"/>
    </location>
    <ligand>
        <name>K(+)</name>
        <dbReference type="ChEBI" id="CHEBI:29103"/>
    </ligand>
</feature>
<feature type="binding site" evidence="1">
    <location>
        <position position="161"/>
    </location>
    <ligand>
        <name>K(+)</name>
        <dbReference type="ChEBI" id="CHEBI:29103"/>
    </ligand>
</feature>
<protein>
    <recommendedName>
        <fullName evidence="1">NAD(P)H-hydrate epimerase</fullName>
        <ecNumber evidence="1">5.1.99.6</ecNumber>
    </recommendedName>
    <alternativeName>
        <fullName evidence="1">NAD(P)HX epimerase</fullName>
    </alternativeName>
</protein>
<comment type="caution">
    <text evidence="3">The sequence shown here is derived from an EMBL/GenBank/DDBJ whole genome shotgun (WGS) entry which is preliminary data.</text>
</comment>
<dbReference type="GO" id="GO:0031087">
    <property type="term" value="P:deadenylation-independent decapping of nuclear-transcribed mRNA"/>
    <property type="evidence" value="ECO:0007669"/>
    <property type="project" value="TreeGrafter"/>
</dbReference>
<feature type="domain" description="YjeF N-terminal" evidence="2">
    <location>
        <begin position="9"/>
        <end position="210"/>
    </location>
</feature>
<dbReference type="NCBIfam" id="TIGR00197">
    <property type="entry name" value="yjeF_nterm"/>
    <property type="match status" value="1"/>
</dbReference>
<evidence type="ECO:0000256" key="1">
    <source>
        <dbReference type="HAMAP-Rule" id="MF_01966"/>
    </source>
</evidence>
<dbReference type="GO" id="GO:0000166">
    <property type="term" value="F:nucleotide binding"/>
    <property type="evidence" value="ECO:0007669"/>
    <property type="project" value="UniProtKB-KW"/>
</dbReference>
<comment type="function">
    <text evidence="1">Catalyzes the epimerization of the S- and R-forms of NAD(P)HX, a damaged form of NAD(P)H that is a result of enzymatic or heat-dependent hydration. This is a prerequisite for the S-specific NAD(P)H-hydrate dehydratase to allow the repair of both epimers of NAD(P)HX.</text>
</comment>
<dbReference type="Proteomes" id="UP000051861">
    <property type="component" value="Unassembled WGS sequence"/>
</dbReference>
<comment type="catalytic activity">
    <reaction evidence="1">
        <text>(6R)-NADPHX = (6S)-NADPHX</text>
        <dbReference type="Rhea" id="RHEA:32227"/>
        <dbReference type="ChEBI" id="CHEBI:64076"/>
        <dbReference type="ChEBI" id="CHEBI:64077"/>
        <dbReference type="EC" id="5.1.99.6"/>
    </reaction>
</comment>
<feature type="binding site" evidence="1">
    <location>
        <position position="140"/>
    </location>
    <ligand>
        <name>(6S)-NADPHX</name>
        <dbReference type="ChEBI" id="CHEBI:64076"/>
    </ligand>
</feature>
<keyword evidence="1" id="KW-0413">Isomerase</keyword>
<keyword evidence="1" id="KW-0630">Potassium</keyword>
<feature type="binding site" evidence="1">
    <location>
        <begin position="129"/>
        <end position="135"/>
    </location>
    <ligand>
        <name>(6S)-NADPHX</name>
        <dbReference type="ChEBI" id="CHEBI:64076"/>
    </ligand>
</feature>
<dbReference type="InterPro" id="IPR004443">
    <property type="entry name" value="YjeF_N_dom"/>
</dbReference>
<proteinExistence type="inferred from homology"/>
<dbReference type="InterPro" id="IPR036652">
    <property type="entry name" value="YjeF_N_dom_sf"/>
</dbReference>
<comment type="similarity">
    <text evidence="1">Belongs to the NnrE/AIBP family.</text>
</comment>